<dbReference type="Pfam" id="PF20389">
    <property type="entry name" value="DUF6684"/>
    <property type="match status" value="1"/>
</dbReference>
<protein>
    <recommendedName>
        <fullName evidence="5">Cox cluster protein</fullName>
    </recommendedName>
</protein>
<evidence type="ECO:0000313" key="3">
    <source>
        <dbReference type="EMBL" id="EMA39977.1"/>
    </source>
</evidence>
<feature type="region of interest" description="Disordered" evidence="1">
    <location>
        <begin position="75"/>
        <end position="118"/>
    </location>
</feature>
<accession>M0M2C8</accession>
<proteinExistence type="predicted"/>
<dbReference type="PATRIC" id="fig|1132509.6.peg.1258"/>
<evidence type="ECO:0000313" key="4">
    <source>
        <dbReference type="Proteomes" id="UP000011566"/>
    </source>
</evidence>
<keyword evidence="2" id="KW-0812">Transmembrane</keyword>
<keyword evidence="4" id="KW-1185">Reference proteome</keyword>
<dbReference type="InterPro" id="IPR046506">
    <property type="entry name" value="DUF6684"/>
</dbReference>
<dbReference type="RefSeq" id="WP_007691671.1">
    <property type="nucleotide sequence ID" value="NZ_AJRK01000431.1"/>
</dbReference>
<dbReference type="eggNOG" id="arCOG06261">
    <property type="taxonomic scope" value="Archaea"/>
</dbReference>
<dbReference type="EMBL" id="AOMB01000014">
    <property type="protein sequence ID" value="EMA39977.1"/>
    <property type="molecule type" value="Genomic_DNA"/>
</dbReference>
<gene>
    <name evidence="3" type="ORF">C447_05478</name>
</gene>
<name>M0M2C8_9EURY</name>
<feature type="transmembrane region" description="Helical" evidence="2">
    <location>
        <begin position="12"/>
        <end position="34"/>
    </location>
</feature>
<feature type="transmembrane region" description="Helical" evidence="2">
    <location>
        <begin position="46"/>
        <end position="64"/>
    </location>
</feature>
<feature type="compositionally biased region" description="Polar residues" evidence="1">
    <location>
        <begin position="76"/>
        <end position="90"/>
    </location>
</feature>
<feature type="compositionally biased region" description="Acidic residues" evidence="1">
    <location>
        <begin position="91"/>
        <end position="118"/>
    </location>
</feature>
<reference evidence="3 4" key="1">
    <citation type="journal article" date="2014" name="PLoS Genet.">
        <title>Phylogenetically driven sequencing of extremely halophilic archaea reveals strategies for static and dynamic osmo-response.</title>
        <authorList>
            <person name="Becker E.A."/>
            <person name="Seitzer P.M."/>
            <person name="Tritt A."/>
            <person name="Larsen D."/>
            <person name="Krusor M."/>
            <person name="Yao A.I."/>
            <person name="Wu D."/>
            <person name="Madern D."/>
            <person name="Eisen J.A."/>
            <person name="Darling A.E."/>
            <person name="Facciotti M.T."/>
        </authorList>
    </citation>
    <scope>NUCLEOTIDE SEQUENCE [LARGE SCALE GENOMIC DNA]</scope>
    <source>
        <strain evidence="3 4">100A6</strain>
    </source>
</reference>
<keyword evidence="2" id="KW-0472">Membrane</keyword>
<keyword evidence="2" id="KW-1133">Transmembrane helix</keyword>
<dbReference type="OrthoDB" id="306958at2157"/>
<sequence>MAERTFDRETLLDLTVNIIPLGIILFFVVVFLMIRPWGPNLYMETVSMGLLVIPFVALAALTYFSGRIISRDEATTTEADLSSTDATLSEQEPEEEAGEDYEMVEDTLDAEPDEDDTN</sequence>
<evidence type="ECO:0000256" key="2">
    <source>
        <dbReference type="SAM" id="Phobius"/>
    </source>
</evidence>
<dbReference type="Proteomes" id="UP000011566">
    <property type="component" value="Unassembled WGS sequence"/>
</dbReference>
<dbReference type="AlphaFoldDB" id="M0M2C8"/>
<comment type="caution">
    <text evidence="3">The sequence shown here is derived from an EMBL/GenBank/DDBJ whole genome shotgun (WGS) entry which is preliminary data.</text>
</comment>
<evidence type="ECO:0000256" key="1">
    <source>
        <dbReference type="SAM" id="MobiDB-lite"/>
    </source>
</evidence>
<evidence type="ECO:0008006" key="5">
    <source>
        <dbReference type="Google" id="ProtNLM"/>
    </source>
</evidence>
<organism evidence="3 4">
    <name type="scientific">Halococcus hamelinensis 100A6</name>
    <dbReference type="NCBI Taxonomy" id="1132509"/>
    <lineage>
        <taxon>Archaea</taxon>
        <taxon>Methanobacteriati</taxon>
        <taxon>Methanobacteriota</taxon>
        <taxon>Stenosarchaea group</taxon>
        <taxon>Halobacteria</taxon>
        <taxon>Halobacteriales</taxon>
        <taxon>Halococcaceae</taxon>
        <taxon>Halococcus</taxon>
    </lineage>
</organism>